<keyword evidence="3" id="KW-0418">Kinase</keyword>
<evidence type="ECO:0000313" key="4">
    <source>
        <dbReference type="Proteomes" id="UP001242480"/>
    </source>
</evidence>
<dbReference type="SUPFAM" id="SSF46785">
    <property type="entry name" value="Winged helix' DNA-binding domain"/>
    <property type="match status" value="1"/>
</dbReference>
<dbReference type="InterPro" id="IPR036388">
    <property type="entry name" value="WH-like_DNA-bd_sf"/>
</dbReference>
<organism evidence="3 4">
    <name type="scientific">Labrys wisconsinensis</name>
    <dbReference type="NCBI Taxonomy" id="425677"/>
    <lineage>
        <taxon>Bacteria</taxon>
        <taxon>Pseudomonadati</taxon>
        <taxon>Pseudomonadota</taxon>
        <taxon>Alphaproteobacteria</taxon>
        <taxon>Hyphomicrobiales</taxon>
        <taxon>Xanthobacteraceae</taxon>
        <taxon>Labrys</taxon>
    </lineage>
</organism>
<dbReference type="InterPro" id="IPR049874">
    <property type="entry name" value="ROK_cs"/>
</dbReference>
<keyword evidence="3" id="KW-0808">Transferase</keyword>
<accession>A0ABU0JKE3</accession>
<dbReference type="Proteomes" id="UP001242480">
    <property type="component" value="Unassembled WGS sequence"/>
</dbReference>
<dbReference type="SUPFAM" id="SSF53067">
    <property type="entry name" value="Actin-like ATPase domain"/>
    <property type="match status" value="1"/>
</dbReference>
<sequence length="390" mass="40959">MTTPQAIRQLNETRALAALFRAGGMSRAELARSLGLTRSTTGSLVQSLLDAGLVRERPEEEAAARVGRPGILVEIDGDGAFFIGADIGVDRITALAVDLAGMVRHAVERDFRGAGCDPAAAIELTARLIGEALAALPAGGRVEGISVAIPGFLAADQRTYHATILGWHGVEVASLLRRQLGIDRPVLLENDANAFAVAETYRQAGREPADILVVLIENGVGGGIIAGGRLYHGRQRGAGEIGHIRIGEEGYVFDPRRPGRFETFVGKDALLARWRYHGGTPATLAGLLAALEAGDAAAQRTAADWGRWLARGLAALISTLEPQKVVLGGSVSAVFPFVAEAVAREVEASLVEGYPVPAIETSTVRTAGPALGAAYLLHQAMLSMDAQFQV</sequence>
<dbReference type="InterPro" id="IPR000835">
    <property type="entry name" value="HTH_MarR-typ"/>
</dbReference>
<dbReference type="RefSeq" id="WP_307284935.1">
    <property type="nucleotide sequence ID" value="NZ_JAUSVX010000026.1"/>
</dbReference>
<reference evidence="3 4" key="1">
    <citation type="submission" date="2023-07" db="EMBL/GenBank/DDBJ databases">
        <title>Genomic Encyclopedia of Type Strains, Phase IV (KMG-IV): sequencing the most valuable type-strain genomes for metagenomic binning, comparative biology and taxonomic classification.</title>
        <authorList>
            <person name="Goeker M."/>
        </authorList>
    </citation>
    <scope>NUCLEOTIDE SEQUENCE [LARGE SCALE GENOMIC DNA]</scope>
    <source>
        <strain evidence="3 4">DSM 19619</strain>
    </source>
</reference>
<comment type="similarity">
    <text evidence="1">Belongs to the ROK (NagC/XylR) family.</text>
</comment>
<proteinExistence type="inferred from homology"/>
<comment type="caution">
    <text evidence="3">The sequence shown here is derived from an EMBL/GenBank/DDBJ whole genome shotgun (WGS) entry which is preliminary data.</text>
</comment>
<protein>
    <submittedName>
        <fullName evidence="3">NBD/HSP70 family sugar kinase</fullName>
    </submittedName>
</protein>
<dbReference type="InterPro" id="IPR036390">
    <property type="entry name" value="WH_DNA-bd_sf"/>
</dbReference>
<dbReference type="EMBL" id="JAUSVX010000026">
    <property type="protein sequence ID" value="MDQ0474759.1"/>
    <property type="molecule type" value="Genomic_DNA"/>
</dbReference>
<evidence type="ECO:0000259" key="2">
    <source>
        <dbReference type="Pfam" id="PF12802"/>
    </source>
</evidence>
<dbReference type="PANTHER" id="PTHR18964">
    <property type="entry name" value="ROK (REPRESSOR, ORF, KINASE) FAMILY"/>
    <property type="match status" value="1"/>
</dbReference>
<dbReference type="CDD" id="cd00090">
    <property type="entry name" value="HTH_ARSR"/>
    <property type="match status" value="1"/>
</dbReference>
<keyword evidence="4" id="KW-1185">Reference proteome</keyword>
<dbReference type="InterPro" id="IPR000600">
    <property type="entry name" value="ROK"/>
</dbReference>
<feature type="domain" description="HTH marR-type" evidence="2">
    <location>
        <begin position="11"/>
        <end position="61"/>
    </location>
</feature>
<gene>
    <name evidence="3" type="ORF">QO011_007801</name>
</gene>
<dbReference type="InterPro" id="IPR011991">
    <property type="entry name" value="ArsR-like_HTH"/>
</dbReference>
<dbReference type="Pfam" id="PF00480">
    <property type="entry name" value="ROK"/>
    <property type="match status" value="1"/>
</dbReference>
<dbReference type="Pfam" id="PF12802">
    <property type="entry name" value="MarR_2"/>
    <property type="match status" value="1"/>
</dbReference>
<name>A0ABU0JKE3_9HYPH</name>
<dbReference type="PANTHER" id="PTHR18964:SF149">
    <property type="entry name" value="BIFUNCTIONAL UDP-N-ACETYLGLUCOSAMINE 2-EPIMERASE_N-ACETYLMANNOSAMINE KINASE"/>
    <property type="match status" value="1"/>
</dbReference>
<dbReference type="PROSITE" id="PS01125">
    <property type="entry name" value="ROK"/>
    <property type="match status" value="1"/>
</dbReference>
<dbReference type="InterPro" id="IPR043129">
    <property type="entry name" value="ATPase_NBD"/>
</dbReference>
<dbReference type="GO" id="GO:0016301">
    <property type="term" value="F:kinase activity"/>
    <property type="evidence" value="ECO:0007669"/>
    <property type="project" value="UniProtKB-KW"/>
</dbReference>
<dbReference type="Gene3D" id="3.30.420.40">
    <property type="match status" value="2"/>
</dbReference>
<evidence type="ECO:0000256" key="1">
    <source>
        <dbReference type="ARBA" id="ARBA00006479"/>
    </source>
</evidence>
<evidence type="ECO:0000313" key="3">
    <source>
        <dbReference type="EMBL" id="MDQ0474759.1"/>
    </source>
</evidence>
<dbReference type="Gene3D" id="1.10.10.10">
    <property type="entry name" value="Winged helix-like DNA-binding domain superfamily/Winged helix DNA-binding domain"/>
    <property type="match status" value="1"/>
</dbReference>